<feature type="binding site" evidence="8">
    <location>
        <position position="154"/>
    </location>
    <ligand>
        <name>deamido-NAD(+)</name>
        <dbReference type="ChEBI" id="CHEBI:58437"/>
        <note>ligand shared between two neighboring subunits</note>
    </ligand>
</feature>
<feature type="binding site" description="in other chain" evidence="8">
    <location>
        <position position="114"/>
    </location>
    <ligand>
        <name>deamido-NAD(+)</name>
        <dbReference type="ChEBI" id="CHEBI:58437"/>
        <note>ligand shared between two neighboring subunits</note>
    </ligand>
</feature>
<dbReference type="PANTHER" id="PTHR23090">
    <property type="entry name" value="NH 3 /GLUTAMINE-DEPENDENT NAD + SYNTHETASE"/>
    <property type="match status" value="1"/>
</dbReference>
<dbReference type="RefSeq" id="WP_009885944.1">
    <property type="nucleotide sequence ID" value="NC_018497.1"/>
</dbReference>
<dbReference type="EMBL" id="CP003772">
    <property type="protein sequence ID" value="AFQ04218.1"/>
    <property type="molecule type" value="Genomic_DNA"/>
</dbReference>
<dbReference type="SUPFAM" id="SSF52402">
    <property type="entry name" value="Adenine nucleotide alpha hydrolases-like"/>
    <property type="match status" value="1"/>
</dbReference>
<evidence type="ECO:0000256" key="3">
    <source>
        <dbReference type="ARBA" id="ARBA00022723"/>
    </source>
</evidence>
<dbReference type="NCBIfam" id="TIGR00552">
    <property type="entry name" value="nadE"/>
    <property type="match status" value="1"/>
</dbReference>
<dbReference type="FunFam" id="3.40.50.620:FF:000106">
    <property type="entry name" value="Glutamine-dependent NAD(+) synthetase"/>
    <property type="match status" value="1"/>
</dbReference>
<keyword evidence="3 8" id="KW-0479">Metal-binding</keyword>
<evidence type="ECO:0000256" key="9">
    <source>
        <dbReference type="RuleBase" id="RU003811"/>
    </source>
</evidence>
<feature type="domain" description="NAD/GMP synthase" evidence="11">
    <location>
        <begin position="8"/>
        <end position="235"/>
    </location>
</feature>
<dbReference type="Proteomes" id="UP000005254">
    <property type="component" value="Chromosome"/>
</dbReference>
<comment type="subunit">
    <text evidence="8">Homodimer.</text>
</comment>
<keyword evidence="4 8" id="KW-0547">Nucleotide-binding</keyword>
<dbReference type="GO" id="GO:0005524">
    <property type="term" value="F:ATP binding"/>
    <property type="evidence" value="ECO:0007669"/>
    <property type="project" value="UniProtKB-UniRule"/>
</dbReference>
<gene>
    <name evidence="8" type="primary">nadE</name>
    <name evidence="12" type="ORF">CM1_02330</name>
</gene>
<dbReference type="InterPro" id="IPR022310">
    <property type="entry name" value="NAD/GMP_synthase"/>
</dbReference>
<dbReference type="AlphaFoldDB" id="A0ABC7ZJW4"/>
<evidence type="ECO:0000256" key="7">
    <source>
        <dbReference type="ARBA" id="ARBA00023027"/>
    </source>
</evidence>
<dbReference type="InterPro" id="IPR003694">
    <property type="entry name" value="NAD_synthase"/>
</dbReference>
<keyword evidence="7 8" id="KW-0520">NAD</keyword>
<comment type="function">
    <text evidence="8">Catalyzes the ATP-dependent amidation of deamido-NAD to form NAD. Uses ammonia as a nitrogen source.</text>
</comment>
<dbReference type="PANTHER" id="PTHR23090:SF9">
    <property type="entry name" value="GLUTAMINE-DEPENDENT NAD(+) SYNTHETASE"/>
    <property type="match status" value="1"/>
</dbReference>
<dbReference type="CDD" id="cd00553">
    <property type="entry name" value="NAD_synthase"/>
    <property type="match status" value="1"/>
</dbReference>
<comment type="catalytic activity">
    <reaction evidence="8 10">
        <text>deamido-NAD(+) + NH4(+) + ATP = AMP + diphosphate + NAD(+) + H(+)</text>
        <dbReference type="Rhea" id="RHEA:21188"/>
        <dbReference type="ChEBI" id="CHEBI:15378"/>
        <dbReference type="ChEBI" id="CHEBI:28938"/>
        <dbReference type="ChEBI" id="CHEBI:30616"/>
        <dbReference type="ChEBI" id="CHEBI:33019"/>
        <dbReference type="ChEBI" id="CHEBI:57540"/>
        <dbReference type="ChEBI" id="CHEBI:58437"/>
        <dbReference type="ChEBI" id="CHEBI:456215"/>
        <dbReference type="EC" id="6.3.1.5"/>
    </reaction>
</comment>
<feature type="binding site" evidence="8">
    <location>
        <position position="134"/>
    </location>
    <ligand>
        <name>ATP</name>
        <dbReference type="ChEBI" id="CHEBI:30616"/>
    </ligand>
</feature>
<dbReference type="Pfam" id="PF02540">
    <property type="entry name" value="NAD_synthase"/>
    <property type="match status" value="1"/>
</dbReference>
<evidence type="ECO:0000313" key="13">
    <source>
        <dbReference type="Proteomes" id="UP000005254"/>
    </source>
</evidence>
<dbReference type="InterPro" id="IPR014729">
    <property type="entry name" value="Rossmann-like_a/b/a_fold"/>
</dbReference>
<evidence type="ECO:0000256" key="8">
    <source>
        <dbReference type="HAMAP-Rule" id="MF_00193"/>
    </source>
</evidence>
<feature type="binding site" description="in other chain" evidence="8">
    <location>
        <begin position="232"/>
        <end position="233"/>
    </location>
    <ligand>
        <name>deamido-NAD(+)</name>
        <dbReference type="ChEBI" id="CHEBI:58437"/>
        <note>ligand shared between two neighboring subunits</note>
    </ligand>
</feature>
<comment type="similarity">
    <text evidence="1 8 9">Belongs to the NAD synthetase family.</text>
</comment>
<dbReference type="HAMAP" id="MF_00193">
    <property type="entry name" value="NadE_ammonia_dep"/>
    <property type="match status" value="1"/>
</dbReference>
<feature type="binding site" evidence="8">
    <location>
        <position position="36"/>
    </location>
    <ligand>
        <name>Mg(2+)</name>
        <dbReference type="ChEBI" id="CHEBI:18420"/>
    </ligand>
</feature>
<dbReference type="GO" id="GO:0008795">
    <property type="term" value="F:NAD+ synthase activity"/>
    <property type="evidence" value="ECO:0007669"/>
    <property type="project" value="UniProtKB-UniRule"/>
</dbReference>
<evidence type="ECO:0000256" key="4">
    <source>
        <dbReference type="ARBA" id="ARBA00022741"/>
    </source>
</evidence>
<dbReference type="KEGG" id="mgx:CM1_02330"/>
<protein>
    <recommendedName>
        <fullName evidence="8 10">NH(3)-dependent NAD(+) synthetase</fullName>
        <ecNumber evidence="8 10">6.3.1.5</ecNumber>
    </recommendedName>
</protein>
<evidence type="ECO:0000256" key="10">
    <source>
        <dbReference type="RuleBase" id="RU003812"/>
    </source>
</evidence>
<comment type="pathway">
    <text evidence="8">Cofactor biosynthesis; NAD(+) biosynthesis; NAD(+) from deamido-NAD(+) (ammonia route): step 1/1.</text>
</comment>
<dbReference type="SMR" id="A0ABC7ZJW4"/>
<proteinExistence type="inferred from homology"/>
<feature type="binding site" description="in other chain" evidence="8">
    <location>
        <position position="147"/>
    </location>
    <ligand>
        <name>deamido-NAD(+)</name>
        <dbReference type="ChEBI" id="CHEBI:58437"/>
        <note>ligand shared between two neighboring subunits</note>
    </ligand>
</feature>
<evidence type="ECO:0000256" key="5">
    <source>
        <dbReference type="ARBA" id="ARBA00022840"/>
    </source>
</evidence>
<feature type="binding site" evidence="8">
    <location>
        <position position="163"/>
    </location>
    <ligand>
        <name>ATP</name>
        <dbReference type="ChEBI" id="CHEBI:30616"/>
    </ligand>
</feature>
<dbReference type="InterPro" id="IPR022926">
    <property type="entry name" value="NH(3)-dep_NAD(+)_synth"/>
</dbReference>
<reference evidence="12 13" key="1">
    <citation type="journal article" date="2012" name="J. Bacteriol.">
        <title>Draft Genome Sequences of Four Axenic Mycoplasma genitalium Strains Isolated from Denmark, Japan, and Australia.</title>
        <authorList>
            <person name="McGowin C.L."/>
            <person name="Ma L."/>
            <person name="Jensen J.S."/>
            <person name="Mancuso M.M."/>
            <person name="Hamasuna R."/>
            <person name="Adegboye D."/>
            <person name="Martin D.H."/>
        </authorList>
    </citation>
    <scope>NUCLEOTIDE SEQUENCE [LARGE SCALE GENOMIC DNA]</scope>
    <source>
        <strain evidence="12 13">M6320</strain>
    </source>
</reference>
<name>A0ABC7ZJW4_MYCGT</name>
<evidence type="ECO:0000259" key="11">
    <source>
        <dbReference type="Pfam" id="PF02540"/>
    </source>
</evidence>
<keyword evidence="5 8" id="KW-0067">ATP-binding</keyword>
<dbReference type="GeneID" id="99647287"/>
<feature type="binding site" evidence="8">
    <location>
        <position position="185"/>
    </location>
    <ligand>
        <name>ATP</name>
        <dbReference type="ChEBI" id="CHEBI:30616"/>
    </ligand>
</feature>
<sequence>MTNLIKYLKELQNWLFDYVKKSKAKGVIFGLSGGIDSAVVAAIAKETFGFENHLALIMHINNSKLDFQATSELVKKMQFNSINIELEESFNLLVKTLGIDPKKDFLTAGNIKARLRMITLYAYAQKHNFLVLGTGNFVEYTLGYFTKWGDGACDIAPLAWLLKEDVYKLAKHFNIPEIVITRAPTASLFEGQTDETEMGITYKELDQYLKGDLILSSEKQKIVLDLKAKAEHKHNSPLKFKHLYNFQN</sequence>
<organism evidence="12 13">
    <name type="scientific">Mycoplasmoides genitalium M6320</name>
    <dbReference type="NCBI Taxonomy" id="662945"/>
    <lineage>
        <taxon>Bacteria</taxon>
        <taxon>Bacillati</taxon>
        <taxon>Mycoplasmatota</taxon>
        <taxon>Mycoplasmoidales</taxon>
        <taxon>Mycoplasmoidaceae</taxon>
        <taxon>Mycoplasmoides</taxon>
    </lineage>
</organism>
<dbReference type="GO" id="GO:0046872">
    <property type="term" value="F:metal ion binding"/>
    <property type="evidence" value="ECO:0007669"/>
    <property type="project" value="UniProtKB-KW"/>
</dbReference>
<feature type="binding site" evidence="8">
    <location>
        <begin position="30"/>
        <end position="37"/>
    </location>
    <ligand>
        <name>ATP</name>
        <dbReference type="ChEBI" id="CHEBI:30616"/>
    </ligand>
</feature>
<evidence type="ECO:0000256" key="1">
    <source>
        <dbReference type="ARBA" id="ARBA00005859"/>
    </source>
</evidence>
<evidence type="ECO:0000256" key="6">
    <source>
        <dbReference type="ARBA" id="ARBA00022842"/>
    </source>
</evidence>
<evidence type="ECO:0000256" key="2">
    <source>
        <dbReference type="ARBA" id="ARBA00022598"/>
    </source>
</evidence>
<dbReference type="GO" id="GO:0009435">
    <property type="term" value="P:NAD+ biosynthetic process"/>
    <property type="evidence" value="ECO:0007669"/>
    <property type="project" value="UniProtKB-UniRule"/>
</dbReference>
<accession>A0ABC7ZJW4</accession>
<dbReference type="Gene3D" id="3.40.50.620">
    <property type="entry name" value="HUPs"/>
    <property type="match status" value="1"/>
</dbReference>
<keyword evidence="6 8" id="KW-0460">Magnesium</keyword>
<keyword evidence="2 8" id="KW-0436">Ligase</keyword>
<evidence type="ECO:0000313" key="12">
    <source>
        <dbReference type="EMBL" id="AFQ04218.1"/>
    </source>
</evidence>
<dbReference type="EC" id="6.3.1.5" evidence="8 10"/>
<feature type="binding site" evidence="8">
    <location>
        <position position="139"/>
    </location>
    <ligand>
        <name>Mg(2+)</name>
        <dbReference type="ChEBI" id="CHEBI:18420"/>
    </ligand>
</feature>